<dbReference type="PATRIC" id="fig|362787.3.peg.1094"/>
<evidence type="ECO:0000313" key="2">
    <source>
        <dbReference type="Proteomes" id="UP000031465"/>
    </source>
</evidence>
<evidence type="ECO:0000313" key="1">
    <source>
        <dbReference type="EMBL" id="KIC71842.1"/>
    </source>
</evidence>
<dbReference type="AlphaFoldDB" id="A0A0C1JX61"/>
<proteinExistence type="predicted"/>
<gene>
    <name evidence="1" type="ORF">DB44_CW00150</name>
</gene>
<accession>A0A0C1JX61</accession>
<dbReference type="Proteomes" id="UP000031465">
    <property type="component" value="Unassembled WGS sequence"/>
</dbReference>
<organism evidence="1 2">
    <name type="scientific">Candidatus Protochlamydia amoebophila</name>
    <dbReference type="NCBI Taxonomy" id="362787"/>
    <lineage>
        <taxon>Bacteria</taxon>
        <taxon>Pseudomonadati</taxon>
        <taxon>Chlamydiota</taxon>
        <taxon>Chlamydiia</taxon>
        <taxon>Parachlamydiales</taxon>
        <taxon>Parachlamydiaceae</taxon>
        <taxon>Candidatus Protochlamydia</taxon>
    </lineage>
</organism>
<protein>
    <submittedName>
        <fullName evidence="1">Uncharacterized protein</fullName>
    </submittedName>
</protein>
<dbReference type="EMBL" id="JSAN01000069">
    <property type="protein sequence ID" value="KIC71842.1"/>
    <property type="molecule type" value="Genomic_DNA"/>
</dbReference>
<reference evidence="1 2" key="1">
    <citation type="journal article" date="2014" name="Mol. Biol. Evol.">
        <title>Massive expansion of Ubiquitination-related gene families within the Chlamydiae.</title>
        <authorList>
            <person name="Domman D."/>
            <person name="Collingro A."/>
            <person name="Lagkouvardos I."/>
            <person name="Gehre L."/>
            <person name="Weinmaier T."/>
            <person name="Rattei T."/>
            <person name="Subtil A."/>
            <person name="Horn M."/>
        </authorList>
    </citation>
    <scope>NUCLEOTIDE SEQUENCE [LARGE SCALE GENOMIC DNA]</scope>
    <source>
        <strain evidence="1 2">EI2</strain>
    </source>
</reference>
<name>A0A0C1JX61_9BACT</name>
<sequence length="417" mass="48816">MVNFIFIFSKFHPMVYMFNHLKNTFYRFYGLIFLLLFVVIITPCVAIDQNQDNYIQALGSLTFHTKIQSRLDETNLEESVIFDEQEALKLWELAFQTQASLNNQVSNAFITQLYQAYSFYEEGKSNLQLYQLKEAALNFKQSFNLLCFLWETAIDQEEKLDLNNVTALIRAKQTVINQDFEKNKAIPQKVRRAIAPYLIADNHPMKNALDTIFLKKRVTVDKKTFHANGFKTLRKGPRSYVYVARHPSINGYLVKAYMDNELDQKQNHPSWYWLTKRCEGAEKIARIIANRKIKHFTVASKWIYPLPENPAPPKNASHTRHYALLLVNDMNLVPHEVNLQVWQSGITKEHLHELYVIITHAKGSSYRPDNIAYTHKGQFAFIDTEYPSKGPDYDRIRKYLSPEMRAYWDRLVKNGGR</sequence>
<comment type="caution">
    <text evidence="1">The sequence shown here is derived from an EMBL/GenBank/DDBJ whole genome shotgun (WGS) entry which is preliminary data.</text>
</comment>